<evidence type="ECO:0008006" key="3">
    <source>
        <dbReference type="Google" id="ProtNLM"/>
    </source>
</evidence>
<reference evidence="1 2" key="1">
    <citation type="submission" date="2023-12" db="EMBL/GenBank/DDBJ databases">
        <title>the genome sequence of Hyalangium sp. s54d21.</title>
        <authorList>
            <person name="Zhang X."/>
        </authorList>
    </citation>
    <scope>NUCLEOTIDE SEQUENCE [LARGE SCALE GENOMIC DNA]</scope>
    <source>
        <strain evidence="2">s54d21</strain>
    </source>
</reference>
<evidence type="ECO:0000313" key="1">
    <source>
        <dbReference type="EMBL" id="MDY7226034.1"/>
    </source>
</evidence>
<name>A0ABU5GZA7_9BACT</name>
<organism evidence="1 2">
    <name type="scientific">Hyalangium rubrum</name>
    <dbReference type="NCBI Taxonomy" id="3103134"/>
    <lineage>
        <taxon>Bacteria</taxon>
        <taxon>Pseudomonadati</taxon>
        <taxon>Myxococcota</taxon>
        <taxon>Myxococcia</taxon>
        <taxon>Myxococcales</taxon>
        <taxon>Cystobacterineae</taxon>
        <taxon>Archangiaceae</taxon>
        <taxon>Hyalangium</taxon>
    </lineage>
</organism>
<gene>
    <name evidence="1" type="ORF">SYV04_06550</name>
</gene>
<keyword evidence="2" id="KW-1185">Reference proteome</keyword>
<accession>A0ABU5GZA7</accession>
<dbReference type="Proteomes" id="UP001291309">
    <property type="component" value="Unassembled WGS sequence"/>
</dbReference>
<comment type="caution">
    <text evidence="1">The sequence shown here is derived from an EMBL/GenBank/DDBJ whole genome shotgun (WGS) entry which is preliminary data.</text>
</comment>
<sequence>MEDPFTAQMLLPDLPNDEPWFELKFHLQELHGDSRDTLQKLQELKPLLGIRGESHQLHEELFTLYGAVHHHAKDHARRAMELAGHLLTRTPESVPEWKPGAEGTANFDIPSEVSACTSLEDSRTQLAFHMNALFASVDRAHHSVLRAAGARGSMRQVLEAVHAEASAAFASLHDDALPHARDAYCWSEQHWRLADPEAAAAHDQRSAEIDAELAALEKE</sequence>
<evidence type="ECO:0000313" key="2">
    <source>
        <dbReference type="Proteomes" id="UP001291309"/>
    </source>
</evidence>
<proteinExistence type="predicted"/>
<protein>
    <recommendedName>
        <fullName evidence="3">Hemerythrin-like domain-containing protein</fullName>
    </recommendedName>
</protein>
<dbReference type="RefSeq" id="WP_321544755.1">
    <property type="nucleotide sequence ID" value="NZ_JAXIVS010000002.1"/>
</dbReference>
<dbReference type="EMBL" id="JAXIVS010000002">
    <property type="protein sequence ID" value="MDY7226034.1"/>
    <property type="molecule type" value="Genomic_DNA"/>
</dbReference>